<evidence type="ECO:0008006" key="4">
    <source>
        <dbReference type="Google" id="ProtNLM"/>
    </source>
</evidence>
<reference evidence="2 3" key="1">
    <citation type="submission" date="2020-02" db="EMBL/GenBank/DDBJ databases">
        <title>Acidophilic actinobacteria isolated from forest soil.</title>
        <authorList>
            <person name="Golinska P."/>
        </authorList>
    </citation>
    <scope>NUCLEOTIDE SEQUENCE [LARGE SCALE GENOMIC DNA]</scope>
    <source>
        <strain evidence="2 3">NL8</strain>
    </source>
</reference>
<dbReference type="EMBL" id="JAAFYZ010000005">
    <property type="protein sequence ID" value="MBS2545707.1"/>
    <property type="molecule type" value="Genomic_DNA"/>
</dbReference>
<proteinExistence type="predicted"/>
<accession>A0ABS5KI31</accession>
<dbReference type="Proteomes" id="UP000730482">
    <property type="component" value="Unassembled WGS sequence"/>
</dbReference>
<name>A0ABS5KI31_9ACTN</name>
<organism evidence="2 3">
    <name type="scientific">Catenulispora pinistramenti</name>
    <dbReference type="NCBI Taxonomy" id="2705254"/>
    <lineage>
        <taxon>Bacteria</taxon>
        <taxon>Bacillati</taxon>
        <taxon>Actinomycetota</taxon>
        <taxon>Actinomycetes</taxon>
        <taxon>Catenulisporales</taxon>
        <taxon>Catenulisporaceae</taxon>
        <taxon>Catenulispora</taxon>
    </lineage>
</organism>
<gene>
    <name evidence="2" type="ORF">KGQ19_02375</name>
</gene>
<evidence type="ECO:0000256" key="1">
    <source>
        <dbReference type="SAM" id="MobiDB-lite"/>
    </source>
</evidence>
<evidence type="ECO:0000313" key="3">
    <source>
        <dbReference type="Proteomes" id="UP000730482"/>
    </source>
</evidence>
<keyword evidence="3" id="KW-1185">Reference proteome</keyword>
<sequence>MSRESRITPISGDGPGPVTDRRTLLRASLGGAGLLLAAPALAACGKSSASSSGSGGGGNQVKIKS</sequence>
<feature type="region of interest" description="Disordered" evidence="1">
    <location>
        <begin position="45"/>
        <end position="65"/>
    </location>
</feature>
<dbReference type="InterPro" id="IPR006311">
    <property type="entry name" value="TAT_signal"/>
</dbReference>
<comment type="caution">
    <text evidence="2">The sequence shown here is derived from an EMBL/GenBank/DDBJ whole genome shotgun (WGS) entry which is preliminary data.</text>
</comment>
<feature type="region of interest" description="Disordered" evidence="1">
    <location>
        <begin position="1"/>
        <end position="21"/>
    </location>
</feature>
<dbReference type="RefSeq" id="WP_212007369.1">
    <property type="nucleotide sequence ID" value="NZ_JAAFYZ010000005.1"/>
</dbReference>
<protein>
    <recommendedName>
        <fullName evidence="4">ABC transporter substrate-binding protein</fullName>
    </recommendedName>
</protein>
<dbReference type="PROSITE" id="PS51318">
    <property type="entry name" value="TAT"/>
    <property type="match status" value="1"/>
</dbReference>
<evidence type="ECO:0000313" key="2">
    <source>
        <dbReference type="EMBL" id="MBS2545707.1"/>
    </source>
</evidence>